<name>J7ILZ8_DESMD</name>
<dbReference type="HOGENOM" id="CLU_3396176_0_0_9"/>
<gene>
    <name evidence="1" type="ordered locus">Desmer_0573</name>
</gene>
<dbReference type="Proteomes" id="UP000005262">
    <property type="component" value="Chromosome"/>
</dbReference>
<dbReference type="AlphaFoldDB" id="J7ILZ8"/>
<accession>J7ILZ8</accession>
<protein>
    <submittedName>
        <fullName evidence="1">Uncharacterized protein</fullName>
    </submittedName>
</protein>
<organism evidence="1 2">
    <name type="scientific">Desulfosporosinus meridiei (strain ATCC BAA-275 / DSM 13257 / KCTC 12902 / NCIMB 13706 / S10)</name>
    <dbReference type="NCBI Taxonomy" id="768704"/>
    <lineage>
        <taxon>Bacteria</taxon>
        <taxon>Bacillati</taxon>
        <taxon>Bacillota</taxon>
        <taxon>Clostridia</taxon>
        <taxon>Eubacteriales</taxon>
        <taxon>Desulfitobacteriaceae</taxon>
        <taxon>Desulfosporosinus</taxon>
    </lineage>
</organism>
<keyword evidence="2" id="KW-1185">Reference proteome</keyword>
<evidence type="ECO:0000313" key="2">
    <source>
        <dbReference type="Proteomes" id="UP000005262"/>
    </source>
</evidence>
<sequence length="31" mass="3370">MKITILLKEVDLIGLSEIKPGSPIFSSKKAL</sequence>
<dbReference type="KEGG" id="dmi:Desmer_0573"/>
<reference evidence="1 2" key="1">
    <citation type="journal article" date="2012" name="J. Bacteriol.">
        <title>Complete genome sequences of Desulfosporosinus orientis DSM765T, Desulfosporosinus youngiae DSM17734T, Desulfosporosinus meridiei DSM13257T, and Desulfosporosinus acidiphilus DSM22704T.</title>
        <authorList>
            <person name="Pester M."/>
            <person name="Brambilla E."/>
            <person name="Alazard D."/>
            <person name="Rattei T."/>
            <person name="Weinmaier T."/>
            <person name="Han J."/>
            <person name="Lucas S."/>
            <person name="Lapidus A."/>
            <person name="Cheng J.F."/>
            <person name="Goodwin L."/>
            <person name="Pitluck S."/>
            <person name="Peters L."/>
            <person name="Ovchinnikova G."/>
            <person name="Teshima H."/>
            <person name="Detter J.C."/>
            <person name="Han C.S."/>
            <person name="Tapia R."/>
            <person name="Land M.L."/>
            <person name="Hauser L."/>
            <person name="Kyrpides N.C."/>
            <person name="Ivanova N.N."/>
            <person name="Pagani I."/>
            <person name="Huntmann M."/>
            <person name="Wei C.L."/>
            <person name="Davenport K.W."/>
            <person name="Daligault H."/>
            <person name="Chain P.S."/>
            <person name="Chen A."/>
            <person name="Mavromatis K."/>
            <person name="Markowitz V."/>
            <person name="Szeto E."/>
            <person name="Mikhailova N."/>
            <person name="Pati A."/>
            <person name="Wagner M."/>
            <person name="Woyke T."/>
            <person name="Ollivier B."/>
            <person name="Klenk H.P."/>
            <person name="Spring S."/>
            <person name="Loy A."/>
        </authorList>
    </citation>
    <scope>NUCLEOTIDE SEQUENCE [LARGE SCALE GENOMIC DNA]</scope>
    <source>
        <strain evidence="2">ATCC BAA-275 / DSM 13257 / NCIMB 13706 / S10</strain>
    </source>
</reference>
<evidence type="ECO:0000313" key="1">
    <source>
        <dbReference type="EMBL" id="AFQ42610.1"/>
    </source>
</evidence>
<proteinExistence type="predicted"/>
<reference evidence="2" key="2">
    <citation type="submission" date="2012-08" db="EMBL/GenBank/DDBJ databases">
        <title>Finished genome of Desulfosporosinus meridiei DSM 13257.</title>
        <authorList>
            <person name="Huntemann M."/>
            <person name="Wei C.-L."/>
            <person name="Han J."/>
            <person name="Detter J.C."/>
            <person name="Han C."/>
            <person name="Davenport K."/>
            <person name="Daligault H."/>
            <person name="Erkkila T."/>
            <person name="Gu W."/>
            <person name="Munk A.C.C."/>
            <person name="Teshima H."/>
            <person name="Xu Y."/>
            <person name="Chain P."/>
            <person name="Tapia R."/>
            <person name="Chen A."/>
            <person name="Krypides N."/>
            <person name="Mavromatis K."/>
            <person name="Markowitz V."/>
            <person name="Szeto E."/>
            <person name="Ivanova N."/>
            <person name="Mikhailova N."/>
            <person name="Ovchinnikova G."/>
            <person name="Pagani I."/>
            <person name="Pati A."/>
            <person name="Goodwin L."/>
            <person name="Peters L."/>
            <person name="Pitluck S."/>
            <person name="Woyke T."/>
            <person name="Pester M."/>
            <person name="Spring S."/>
            <person name="Ollivier B."/>
            <person name="Rattei T."/>
            <person name="Klenk H.-P."/>
            <person name="Wagner M."/>
            <person name="Loy A."/>
        </authorList>
    </citation>
    <scope>NUCLEOTIDE SEQUENCE [LARGE SCALE GENOMIC DNA]</scope>
    <source>
        <strain evidence="2">ATCC BAA-275 / DSM 13257 / NCIMB 13706 / S10</strain>
    </source>
</reference>
<dbReference type="EMBL" id="CP003629">
    <property type="protein sequence ID" value="AFQ42610.1"/>
    <property type="molecule type" value="Genomic_DNA"/>
</dbReference>